<keyword evidence="3" id="KW-1185">Reference proteome</keyword>
<feature type="region of interest" description="Disordered" evidence="1">
    <location>
        <begin position="21"/>
        <end position="102"/>
    </location>
</feature>
<evidence type="ECO:0000313" key="3">
    <source>
        <dbReference type="Proteomes" id="UP000016927"/>
    </source>
</evidence>
<feature type="compositionally biased region" description="Basic and acidic residues" evidence="1">
    <location>
        <begin position="33"/>
        <end position="61"/>
    </location>
</feature>
<feature type="compositionally biased region" description="Basic and acidic residues" evidence="1">
    <location>
        <begin position="161"/>
        <end position="226"/>
    </location>
</feature>
<gene>
    <name evidence="2" type="ORF">NBO_1103g0002</name>
</gene>
<feature type="compositionally biased region" description="Polar residues" evidence="1">
    <location>
        <begin position="62"/>
        <end position="72"/>
    </location>
</feature>
<feature type="region of interest" description="Disordered" evidence="1">
    <location>
        <begin position="161"/>
        <end position="241"/>
    </location>
</feature>
<feature type="compositionally biased region" description="Basic residues" evidence="1">
    <location>
        <begin position="79"/>
        <end position="91"/>
    </location>
</feature>
<reference evidence="2 3" key="1">
    <citation type="journal article" date="2013" name="BMC Genomics">
        <title>Comparative genomics of parasitic silkworm microsporidia reveal an association between genome expansion and host adaptation.</title>
        <authorList>
            <person name="Pan G."/>
            <person name="Xu J."/>
            <person name="Li T."/>
            <person name="Xia Q."/>
            <person name="Liu S.L."/>
            <person name="Zhang G."/>
            <person name="Li S."/>
            <person name="Li C."/>
            <person name="Liu H."/>
            <person name="Yang L."/>
            <person name="Liu T."/>
            <person name="Zhang X."/>
            <person name="Wu Z."/>
            <person name="Fan W."/>
            <person name="Dang X."/>
            <person name="Xiang H."/>
            <person name="Tao M."/>
            <person name="Li Y."/>
            <person name="Hu J."/>
            <person name="Li Z."/>
            <person name="Lin L."/>
            <person name="Luo J."/>
            <person name="Geng L."/>
            <person name="Wang L."/>
            <person name="Long M."/>
            <person name="Wan Y."/>
            <person name="He N."/>
            <person name="Zhang Z."/>
            <person name="Lu C."/>
            <person name="Keeling P.J."/>
            <person name="Wang J."/>
            <person name="Xiang Z."/>
            <person name="Zhou Z."/>
        </authorList>
    </citation>
    <scope>NUCLEOTIDE SEQUENCE [LARGE SCALE GENOMIC DNA]</scope>
    <source>
        <strain evidence="3">CQ1 / CVCC 102059</strain>
    </source>
</reference>
<feature type="compositionally biased region" description="Basic residues" evidence="1">
    <location>
        <begin position="21"/>
        <end position="32"/>
    </location>
</feature>
<sequence length="339" mass="38973">MRVLFYKLIFFCDFMRIKKISKQKSKIKSKNKSKNESKTVEDSKEDKKTMEDLKEESDHNSQENLETNNNSEIIDISKFKNKPKIKPKMTKSKQQEPGKMDFLKSELNNIIREEDEKNKKNPIAFKKLKEKEFIKVMASIANSIKEIEIDITRAVNLIKEIFDEPEGKSENRKEGTSKGDSNKVKESRGVKGDKKAKESKGVKESKGDCNKPKGDTKAGPKKDKNTDVNTNKLTKKDVKPITESMKDISIQDSLINPSIIQHSDPSHISFSGESYSIEKIIRKLKDKYKNNQFSSSMARSGMFTSSKRPKKDEWDAFLENLAEKNVLKKTNGRPVKYKF</sequence>
<name>R0KN11_NOSB1</name>
<dbReference type="Proteomes" id="UP000016927">
    <property type="component" value="Unassembled WGS sequence"/>
</dbReference>
<dbReference type="EMBL" id="KB910010">
    <property type="protein sequence ID" value="EOB11527.1"/>
    <property type="molecule type" value="Genomic_DNA"/>
</dbReference>
<accession>R0KN11</accession>
<dbReference type="VEuPathDB" id="MicrosporidiaDB:NBO_1103g0002"/>
<protein>
    <submittedName>
        <fullName evidence="2">Uncharacterized protein</fullName>
    </submittedName>
</protein>
<proteinExistence type="predicted"/>
<feature type="compositionally biased region" description="Basic and acidic residues" evidence="1">
    <location>
        <begin position="93"/>
        <end position="102"/>
    </location>
</feature>
<organism evidence="2 3">
    <name type="scientific">Nosema bombycis (strain CQ1 / CVCC 102059)</name>
    <name type="common">Microsporidian parasite</name>
    <name type="synonym">Pebrine of silkworm</name>
    <dbReference type="NCBI Taxonomy" id="578461"/>
    <lineage>
        <taxon>Eukaryota</taxon>
        <taxon>Fungi</taxon>
        <taxon>Fungi incertae sedis</taxon>
        <taxon>Microsporidia</taxon>
        <taxon>Nosematidae</taxon>
        <taxon>Nosema</taxon>
    </lineage>
</organism>
<dbReference type="HOGENOM" id="CLU_063277_0_0_1"/>
<evidence type="ECO:0000313" key="2">
    <source>
        <dbReference type="EMBL" id="EOB11527.1"/>
    </source>
</evidence>
<dbReference type="AlphaFoldDB" id="R0KN11"/>
<evidence type="ECO:0000256" key="1">
    <source>
        <dbReference type="SAM" id="MobiDB-lite"/>
    </source>
</evidence>